<proteinExistence type="predicted"/>
<feature type="chain" id="PRO_5020707859" evidence="1">
    <location>
        <begin position="23"/>
        <end position="98"/>
    </location>
</feature>
<reference evidence="2 3" key="1">
    <citation type="submission" date="2019-03" db="EMBL/GenBank/DDBJ databases">
        <title>Genomic Encyclopedia of Type Strains, Phase IV (KMG-IV): sequencing the most valuable type-strain genomes for metagenomic binning, comparative biology and taxonomic classification.</title>
        <authorList>
            <person name="Goeker M."/>
        </authorList>
    </citation>
    <scope>NUCLEOTIDE SEQUENCE [LARGE SCALE GENOMIC DNA]</scope>
    <source>
        <strain evidence="2 3">DSM 103792</strain>
    </source>
</reference>
<dbReference type="Proteomes" id="UP000295375">
    <property type="component" value="Unassembled WGS sequence"/>
</dbReference>
<gene>
    <name evidence="2" type="ORF">EV696_11097</name>
</gene>
<organism evidence="2 3">
    <name type="scientific">Permianibacter aggregans</name>
    <dbReference type="NCBI Taxonomy" id="1510150"/>
    <lineage>
        <taxon>Bacteria</taxon>
        <taxon>Pseudomonadati</taxon>
        <taxon>Pseudomonadota</taxon>
        <taxon>Gammaproteobacteria</taxon>
        <taxon>Pseudomonadales</taxon>
        <taxon>Pseudomonadaceae</taxon>
        <taxon>Permianibacter</taxon>
    </lineage>
</organism>
<dbReference type="AlphaFoldDB" id="A0A4R6UQH3"/>
<keyword evidence="3" id="KW-1185">Reference proteome</keyword>
<comment type="caution">
    <text evidence="2">The sequence shown here is derived from an EMBL/GenBank/DDBJ whole genome shotgun (WGS) entry which is preliminary data.</text>
</comment>
<evidence type="ECO:0000313" key="3">
    <source>
        <dbReference type="Proteomes" id="UP000295375"/>
    </source>
</evidence>
<sequence length="98" mass="11163">MLLIGKFLLVIFALFLSSVSLAATPSSLQSALDDLRNRSYLLNEDQIRPKLKRIAEQFTADTPQAIRDDWTTQHCRVFKPTAEQTGFDYANAQLIEFQ</sequence>
<protein>
    <submittedName>
        <fullName evidence="2">Uncharacterized protein</fullName>
    </submittedName>
</protein>
<evidence type="ECO:0000256" key="1">
    <source>
        <dbReference type="SAM" id="SignalP"/>
    </source>
</evidence>
<evidence type="ECO:0000313" key="2">
    <source>
        <dbReference type="EMBL" id="TDQ47505.1"/>
    </source>
</evidence>
<name>A0A4R6UQH3_9GAMM</name>
<keyword evidence="1" id="KW-0732">Signal</keyword>
<accession>A0A4R6UQH3</accession>
<dbReference type="EMBL" id="SNYM01000010">
    <property type="protein sequence ID" value="TDQ47505.1"/>
    <property type="molecule type" value="Genomic_DNA"/>
</dbReference>
<dbReference type="RefSeq" id="WP_133591168.1">
    <property type="nucleotide sequence ID" value="NZ_CP037953.1"/>
</dbReference>
<feature type="signal peptide" evidence="1">
    <location>
        <begin position="1"/>
        <end position="22"/>
    </location>
</feature>